<keyword evidence="3 6" id="KW-0812">Transmembrane</keyword>
<comment type="subcellular location">
    <subcellularLocation>
        <location evidence="1">Cell membrane</location>
        <topology evidence="1">Multi-pass membrane protein</topology>
    </subcellularLocation>
</comment>
<feature type="domain" description="Major facilitator superfamily (MFS) profile" evidence="7">
    <location>
        <begin position="19"/>
        <end position="435"/>
    </location>
</feature>
<dbReference type="Gene3D" id="1.20.1250.20">
    <property type="entry name" value="MFS general substrate transporter like domains"/>
    <property type="match status" value="1"/>
</dbReference>
<dbReference type="PROSITE" id="PS00216">
    <property type="entry name" value="SUGAR_TRANSPORT_1"/>
    <property type="match status" value="1"/>
</dbReference>
<feature type="transmembrane region" description="Helical" evidence="6">
    <location>
        <begin position="174"/>
        <end position="194"/>
    </location>
</feature>
<comment type="caution">
    <text evidence="8">The sequence shown here is derived from an EMBL/GenBank/DDBJ whole genome shotgun (WGS) entry which is preliminary data.</text>
</comment>
<dbReference type="PROSITE" id="PS00217">
    <property type="entry name" value="SUGAR_TRANSPORT_2"/>
    <property type="match status" value="1"/>
</dbReference>
<accession>A0A6M1QWC9</accession>
<dbReference type="PROSITE" id="PS50850">
    <property type="entry name" value="MFS"/>
    <property type="match status" value="1"/>
</dbReference>
<evidence type="ECO:0000259" key="7">
    <source>
        <dbReference type="PROSITE" id="PS50850"/>
    </source>
</evidence>
<dbReference type="InterPro" id="IPR020846">
    <property type="entry name" value="MFS_dom"/>
</dbReference>
<dbReference type="InterPro" id="IPR036259">
    <property type="entry name" value="MFS_trans_sf"/>
</dbReference>
<keyword evidence="4 6" id="KW-1133">Transmembrane helix</keyword>
<dbReference type="GO" id="GO:0005886">
    <property type="term" value="C:plasma membrane"/>
    <property type="evidence" value="ECO:0007669"/>
    <property type="project" value="UniProtKB-SubCell"/>
</dbReference>
<dbReference type="AlphaFoldDB" id="A0A6M1QWC9"/>
<dbReference type="PANTHER" id="PTHR23511:SF34">
    <property type="entry name" value="SYNAPTIC VESICLE GLYCOPROTEIN 2"/>
    <property type="match status" value="1"/>
</dbReference>
<protein>
    <submittedName>
        <fullName evidence="8">MFS transporter</fullName>
    </submittedName>
</protein>
<reference evidence="8 9" key="1">
    <citation type="submission" date="2020-02" db="EMBL/GenBank/DDBJ databases">
        <title>Whole-genome analyses of novel actinobacteria.</title>
        <authorList>
            <person name="Sahin N."/>
        </authorList>
    </citation>
    <scope>NUCLEOTIDE SEQUENCE [LARGE SCALE GENOMIC DNA]</scope>
    <source>
        <strain evidence="8 9">KC13</strain>
    </source>
</reference>
<dbReference type="InterPro" id="IPR005829">
    <property type="entry name" value="Sugar_transporter_CS"/>
</dbReference>
<dbReference type="Proteomes" id="UP000483261">
    <property type="component" value="Unassembled WGS sequence"/>
</dbReference>
<keyword evidence="9" id="KW-1185">Reference proteome</keyword>
<feature type="transmembrane region" description="Helical" evidence="6">
    <location>
        <begin position="142"/>
        <end position="162"/>
    </location>
</feature>
<evidence type="ECO:0000313" key="9">
    <source>
        <dbReference type="Proteomes" id="UP000483261"/>
    </source>
</evidence>
<dbReference type="Pfam" id="PF07690">
    <property type="entry name" value="MFS_1"/>
    <property type="match status" value="1"/>
</dbReference>
<dbReference type="RefSeq" id="WP_165109493.1">
    <property type="nucleotide sequence ID" value="NZ_JAALAA010000002.1"/>
</dbReference>
<dbReference type="PANTHER" id="PTHR23511">
    <property type="entry name" value="SYNAPTIC VESICLE GLYCOPROTEIN 2"/>
    <property type="match status" value="1"/>
</dbReference>
<feature type="transmembrane region" description="Helical" evidence="6">
    <location>
        <begin position="294"/>
        <end position="313"/>
    </location>
</feature>
<name>A0A6M1QWC9_9ACTN</name>
<evidence type="ECO:0000256" key="3">
    <source>
        <dbReference type="ARBA" id="ARBA00022692"/>
    </source>
</evidence>
<feature type="transmembrane region" description="Helical" evidence="6">
    <location>
        <begin position="55"/>
        <end position="73"/>
    </location>
</feature>
<keyword evidence="2" id="KW-0813">Transport</keyword>
<sequence length="445" mass="45635">MNLRARIDAAAMTPYQWMVVALCVLLNCLDGFDVMAMAFTASSLTEEFALSGSELGVLLSAGLVGMAVGSLALAPVADVIGRRPLILISVGLATLGMLLSAAAPSALLLGLARVVTGLGVGGILASTNVIASEYASARWRGLAIGLYTAGYGIGATLGGVAARGMLADLGWRSVFVAGGVATGIALVLLVVLLPESVDFLVQRRPRQAVERINRILGRLGHPAVTADALEATPRVTARRRSGNPGILLGADLRRSTLLVWVAFLATMFGFYFVNSWTPQLLVTSGLSEADAVTAGMMLALGGTAGSVLYGLVASRLDNRLVLIGFTVLSALTMVVFITSTALLTVALIIGVVVGALINGCIAGLYTITPAIYGTEIRSTGMGWAIGIGRIGAILSPMLAGRLLDASWTPVNLYVGAAAVVAISAVALLFLRTGGTARSVPEVASA</sequence>
<feature type="transmembrane region" description="Helical" evidence="6">
    <location>
        <begin position="85"/>
        <end position="104"/>
    </location>
</feature>
<dbReference type="InterPro" id="IPR011701">
    <property type="entry name" value="MFS"/>
</dbReference>
<evidence type="ECO:0000256" key="5">
    <source>
        <dbReference type="ARBA" id="ARBA00023136"/>
    </source>
</evidence>
<evidence type="ECO:0000256" key="1">
    <source>
        <dbReference type="ARBA" id="ARBA00004651"/>
    </source>
</evidence>
<feature type="transmembrane region" description="Helical" evidence="6">
    <location>
        <begin position="345"/>
        <end position="368"/>
    </location>
</feature>
<feature type="transmembrane region" description="Helical" evidence="6">
    <location>
        <begin position="110"/>
        <end position="130"/>
    </location>
</feature>
<dbReference type="CDD" id="cd17365">
    <property type="entry name" value="MFS_PcaK_like"/>
    <property type="match status" value="1"/>
</dbReference>
<gene>
    <name evidence="8" type="ORF">G5C66_03120</name>
</gene>
<dbReference type="EMBL" id="JAALAA010000002">
    <property type="protein sequence ID" value="NGN91732.1"/>
    <property type="molecule type" value="Genomic_DNA"/>
</dbReference>
<evidence type="ECO:0000256" key="6">
    <source>
        <dbReference type="SAM" id="Phobius"/>
    </source>
</evidence>
<keyword evidence="5 6" id="KW-0472">Membrane</keyword>
<evidence type="ECO:0000313" key="8">
    <source>
        <dbReference type="EMBL" id="NGN91732.1"/>
    </source>
</evidence>
<evidence type="ECO:0000256" key="2">
    <source>
        <dbReference type="ARBA" id="ARBA00022448"/>
    </source>
</evidence>
<feature type="transmembrane region" description="Helical" evidence="6">
    <location>
        <begin position="410"/>
        <end position="430"/>
    </location>
</feature>
<proteinExistence type="predicted"/>
<feature type="transmembrane region" description="Helical" evidence="6">
    <location>
        <begin position="257"/>
        <end position="274"/>
    </location>
</feature>
<feature type="transmembrane region" description="Helical" evidence="6">
    <location>
        <begin position="380"/>
        <end position="398"/>
    </location>
</feature>
<dbReference type="SUPFAM" id="SSF103473">
    <property type="entry name" value="MFS general substrate transporter"/>
    <property type="match status" value="1"/>
</dbReference>
<dbReference type="GO" id="GO:0022857">
    <property type="term" value="F:transmembrane transporter activity"/>
    <property type="evidence" value="ECO:0007669"/>
    <property type="project" value="InterPro"/>
</dbReference>
<organism evidence="8 9">
    <name type="scientific">Nocardioides turkmenicus</name>
    <dbReference type="NCBI Taxonomy" id="2711220"/>
    <lineage>
        <taxon>Bacteria</taxon>
        <taxon>Bacillati</taxon>
        <taxon>Actinomycetota</taxon>
        <taxon>Actinomycetes</taxon>
        <taxon>Propionibacteriales</taxon>
        <taxon>Nocardioidaceae</taxon>
        <taxon>Nocardioides</taxon>
    </lineage>
</organism>
<evidence type="ECO:0000256" key="4">
    <source>
        <dbReference type="ARBA" id="ARBA00022989"/>
    </source>
</evidence>
<feature type="transmembrane region" description="Helical" evidence="6">
    <location>
        <begin position="320"/>
        <end position="339"/>
    </location>
</feature>